<sequence>MGGLKMLMIGTRLIRLGSSRLMHPSFLIIENRKEFVSSSAVGPYKANLLATTLAVPATFIAWRLTGSFLDKFFTRKFTVLNDIDNLGPKHARPEGKRISGTAVVCGGSIAGLWSALIASDHFENVLIIEPETWVLTEEGMSNTYDEKGIYIENSREHVRSRVAQYNAHHGDIADYDLNCHAHGRHFMAAPSQEDTGENRRKCFFASRELYERILRRLVLNYSNRIRAQVGTVTGLNTVSGDPMTISSVSVRLPDGNTEETPATLVIDCTGASQAGLKWLRRIATDPVNSNSLQLYAPSNAISWDDLRLSYNTHQKYIRFRWPVPPEARDRLPIPGGYKNVPWMYTYFPIPGKEQKLFMFSRVEGERIETSFGGWGEPPAPSDISEIKSWFRDLEKDHQKVPDWIYPFFDVLMEQSDKVEVSTGKYPPPSWILYEKAPYIPHNFIATGDAVQRPNPTYGQGCSKATIGAVTLDSMLKSPPISDATKIPRNFGRDFFMKHADKIRGVWQGTKPTDYQFSTTVPCKGEKLSDEWLMGSFGKTLMEMAGLVRFISSALLSGLAPVAMGLIPLITEQDKEADSVLYKVRFFMAPHTALLTPHMLSKMLLFHIRKTLGLIQS</sequence>
<dbReference type="SUPFAM" id="SSF51905">
    <property type="entry name" value="FAD/NAD(P)-binding domain"/>
    <property type="match status" value="1"/>
</dbReference>
<comment type="caution">
    <text evidence="1">The sequence shown here is derived from an EMBL/GenBank/DDBJ whole genome shotgun (WGS) entry which is preliminary data.</text>
</comment>
<dbReference type="Gene3D" id="3.50.50.60">
    <property type="entry name" value="FAD/NAD(P)-binding domain"/>
    <property type="match status" value="1"/>
</dbReference>
<gene>
    <name evidence="1" type="ORF">A7U60_g2717</name>
</gene>
<evidence type="ECO:0000313" key="2">
    <source>
        <dbReference type="Proteomes" id="UP000757232"/>
    </source>
</evidence>
<evidence type="ECO:0000313" key="1">
    <source>
        <dbReference type="EMBL" id="OCB90053.1"/>
    </source>
</evidence>
<dbReference type="Proteomes" id="UP000757232">
    <property type="component" value="Unassembled WGS sequence"/>
</dbReference>
<accession>A0A9Q5I1Q0</accession>
<keyword evidence="2" id="KW-1185">Reference proteome</keyword>
<dbReference type="InterPro" id="IPR036188">
    <property type="entry name" value="FAD/NAD-bd_sf"/>
</dbReference>
<proteinExistence type="predicted"/>
<protein>
    <recommendedName>
        <fullName evidence="3">FAD/NAD(P)-binding domain-containing protein</fullName>
    </recommendedName>
</protein>
<evidence type="ECO:0008006" key="3">
    <source>
        <dbReference type="Google" id="ProtNLM"/>
    </source>
</evidence>
<name>A0A9Q5I1Q0_SANBA</name>
<reference evidence="1" key="1">
    <citation type="submission" date="2016-06" db="EMBL/GenBank/DDBJ databases">
        <title>Draft Genome sequence of the fungus Inonotus baumii.</title>
        <authorList>
            <person name="Zhu H."/>
            <person name="Lin W."/>
        </authorList>
    </citation>
    <scope>NUCLEOTIDE SEQUENCE</scope>
    <source>
        <strain evidence="1">821</strain>
    </source>
</reference>
<organism evidence="1 2">
    <name type="scientific">Sanghuangporus baumii</name>
    <name type="common">Phellinus baumii</name>
    <dbReference type="NCBI Taxonomy" id="108892"/>
    <lineage>
        <taxon>Eukaryota</taxon>
        <taxon>Fungi</taxon>
        <taxon>Dikarya</taxon>
        <taxon>Basidiomycota</taxon>
        <taxon>Agaricomycotina</taxon>
        <taxon>Agaricomycetes</taxon>
        <taxon>Hymenochaetales</taxon>
        <taxon>Hymenochaetaceae</taxon>
        <taxon>Sanghuangporus</taxon>
    </lineage>
</organism>
<dbReference type="EMBL" id="LNZH02000142">
    <property type="protein sequence ID" value="OCB90053.1"/>
    <property type="molecule type" value="Genomic_DNA"/>
</dbReference>
<dbReference type="OrthoDB" id="10051892at2759"/>
<dbReference type="AlphaFoldDB" id="A0A9Q5I1Q0"/>